<reference evidence="4" key="1">
    <citation type="submission" date="2025-08" db="UniProtKB">
        <authorList>
            <consortium name="RefSeq"/>
        </authorList>
    </citation>
    <scope>IDENTIFICATION</scope>
    <source>
        <tissue evidence="4">Liver</tissue>
    </source>
</reference>
<keyword evidence="2" id="KW-0472">Membrane</keyword>
<accession>A0A7F8RC61</accession>
<name>A0A7F8RC61_LEPWE</name>
<feature type="transmembrane region" description="Helical" evidence="2">
    <location>
        <begin position="43"/>
        <end position="66"/>
    </location>
</feature>
<evidence type="ECO:0000256" key="2">
    <source>
        <dbReference type="SAM" id="Phobius"/>
    </source>
</evidence>
<dbReference type="AlphaFoldDB" id="A0A7F8RC61"/>
<dbReference type="KEGG" id="lww:115943075"/>
<feature type="region of interest" description="Disordered" evidence="1">
    <location>
        <begin position="76"/>
        <end position="98"/>
    </location>
</feature>
<dbReference type="Proteomes" id="UP000245341">
    <property type="component" value="Unplaced"/>
</dbReference>
<organism evidence="3 4">
    <name type="scientific">Leptonychotes weddellii</name>
    <name type="common">Weddell seal</name>
    <name type="synonym">Otaria weddellii</name>
    <dbReference type="NCBI Taxonomy" id="9713"/>
    <lineage>
        <taxon>Eukaryota</taxon>
        <taxon>Metazoa</taxon>
        <taxon>Chordata</taxon>
        <taxon>Craniata</taxon>
        <taxon>Vertebrata</taxon>
        <taxon>Euteleostomi</taxon>
        <taxon>Mammalia</taxon>
        <taxon>Eutheria</taxon>
        <taxon>Laurasiatheria</taxon>
        <taxon>Carnivora</taxon>
        <taxon>Caniformia</taxon>
        <taxon>Pinnipedia</taxon>
        <taxon>Phocidae</taxon>
        <taxon>Monachinae</taxon>
        <taxon>Lobodontini</taxon>
        <taxon>Leptonychotes</taxon>
    </lineage>
</organism>
<keyword evidence="2" id="KW-0812">Transmembrane</keyword>
<dbReference type="RefSeq" id="XP_030890759.1">
    <property type="nucleotide sequence ID" value="XM_031034899.1"/>
</dbReference>
<evidence type="ECO:0000256" key="1">
    <source>
        <dbReference type="SAM" id="MobiDB-lite"/>
    </source>
</evidence>
<keyword evidence="3" id="KW-1185">Reference proteome</keyword>
<sequence length="238" mass="26005">MGARTPKATRSLIREHHMDVGSSARSATGWLEKPLPQWGPGQVAAFLGGTVAVVLILAVALAVLLLHRRQQKSWLETDGGGTALPSSQNLEPPPDRQSYLAPEDIQILHLEPGKRQQLQQEREEQEQLPLQAPYCDLGTAPHHPSDSGLKDTDVHYAELDISTLEVMSESRTTVPGPGEVVEYATIQLSPPQHMTPSHPALPLDYRPPGLKGLKRLQGTFIFPTNTSLLKSPPPIQDL</sequence>
<dbReference type="OrthoDB" id="8718740at2759"/>
<keyword evidence="2" id="KW-1133">Transmembrane helix</keyword>
<evidence type="ECO:0000313" key="4">
    <source>
        <dbReference type="RefSeq" id="XP_030890759.1"/>
    </source>
</evidence>
<evidence type="ECO:0000313" key="3">
    <source>
        <dbReference type="Proteomes" id="UP000245341"/>
    </source>
</evidence>
<proteinExistence type="predicted"/>
<dbReference type="GeneID" id="115943075"/>
<protein>
    <submittedName>
        <fullName evidence="4">Uncharacterized protein LOC115943075</fullName>
    </submittedName>
</protein>
<gene>
    <name evidence="4" type="primary">LOC115943075</name>
</gene>